<reference evidence="1 2" key="1">
    <citation type="journal article" date="2013" name="Genome Announc.">
        <title>Draft Genome Sequence of the Psychrophilic and Alkaliphilic Rhodonellum psychrophilum Strain GCM71T.</title>
        <authorList>
            <person name="Hauptmann A.L."/>
            <person name="Glaring M.A."/>
            <person name="Hallin P.F."/>
            <person name="Prieme A."/>
            <person name="Stougaard P."/>
        </authorList>
    </citation>
    <scope>NUCLEOTIDE SEQUENCE [LARGE SCALE GENOMIC DNA]</scope>
    <source>
        <strain evidence="1 2">GCM71</strain>
    </source>
</reference>
<evidence type="ECO:0000313" key="1">
    <source>
        <dbReference type="EMBL" id="ERM80543.1"/>
    </source>
</evidence>
<dbReference type="Proteomes" id="UP000016843">
    <property type="component" value="Unassembled WGS sequence"/>
</dbReference>
<proteinExistence type="predicted"/>
<name>U5BRM8_9BACT</name>
<keyword evidence="2" id="KW-1185">Reference proteome</keyword>
<dbReference type="RefSeq" id="WP_019599916.1">
    <property type="nucleotide sequence ID" value="NZ_AWXR01000091.1"/>
</dbReference>
<organism evidence="1 2">
    <name type="scientific">Rhodonellum psychrophilum GCM71 = DSM 17998</name>
    <dbReference type="NCBI Taxonomy" id="1123057"/>
    <lineage>
        <taxon>Bacteria</taxon>
        <taxon>Pseudomonadati</taxon>
        <taxon>Bacteroidota</taxon>
        <taxon>Cytophagia</taxon>
        <taxon>Cytophagales</taxon>
        <taxon>Cytophagaceae</taxon>
        <taxon>Rhodonellum</taxon>
    </lineage>
</organism>
<gene>
    <name evidence="1" type="ORF">P872_12280</name>
</gene>
<accession>U5BRM8</accession>
<evidence type="ECO:0000313" key="2">
    <source>
        <dbReference type="Proteomes" id="UP000016843"/>
    </source>
</evidence>
<sequence>MNSAFFVTLLRNNDHSENHIISPEFRDIDDAATFLDEVITRMEGIRNGLINQDDAGLVYRDLDYTFQVVEDNAYKGIVLVRFEDIDFESSYEHIRDFLLSEQPTLA</sequence>
<dbReference type="eggNOG" id="ENOG502ZPPB">
    <property type="taxonomic scope" value="Bacteria"/>
</dbReference>
<protein>
    <submittedName>
        <fullName evidence="1">Uncharacterized protein</fullName>
    </submittedName>
</protein>
<dbReference type="OrthoDB" id="839404at2"/>
<comment type="caution">
    <text evidence="1">The sequence shown here is derived from an EMBL/GenBank/DDBJ whole genome shotgun (WGS) entry which is preliminary data.</text>
</comment>
<dbReference type="EMBL" id="AWXR01000091">
    <property type="protein sequence ID" value="ERM80543.1"/>
    <property type="molecule type" value="Genomic_DNA"/>
</dbReference>
<dbReference type="AlphaFoldDB" id="U5BRM8"/>